<organism evidence="2 3">
    <name type="scientific">Tuber aestivum</name>
    <name type="common">summer truffle</name>
    <dbReference type="NCBI Taxonomy" id="59557"/>
    <lineage>
        <taxon>Eukaryota</taxon>
        <taxon>Fungi</taxon>
        <taxon>Dikarya</taxon>
        <taxon>Ascomycota</taxon>
        <taxon>Pezizomycotina</taxon>
        <taxon>Pezizomycetes</taxon>
        <taxon>Pezizales</taxon>
        <taxon>Tuberaceae</taxon>
        <taxon>Tuber</taxon>
    </lineage>
</organism>
<keyword evidence="3" id="KW-1185">Reference proteome</keyword>
<protein>
    <submittedName>
        <fullName evidence="2">Uncharacterized protein</fullName>
    </submittedName>
</protein>
<dbReference type="AlphaFoldDB" id="A0A292PNN9"/>
<evidence type="ECO:0000256" key="1">
    <source>
        <dbReference type="SAM" id="MobiDB-lite"/>
    </source>
</evidence>
<gene>
    <name evidence="2" type="ORF">GSTUAT00007706001</name>
</gene>
<feature type="non-terminal residue" evidence="2">
    <location>
        <position position="1"/>
    </location>
</feature>
<dbReference type="EMBL" id="LN891143">
    <property type="protein sequence ID" value="CUS08228.1"/>
    <property type="molecule type" value="Genomic_DNA"/>
</dbReference>
<sequence>MAPIRNRQVFLSYRGGGWLAWGNGKKKKRREKKGGKGKGGNVKQLTREPGIEFLISPSSLNDWRFSANDS</sequence>
<dbReference type="Proteomes" id="UP001412239">
    <property type="component" value="Unassembled WGS sequence"/>
</dbReference>
<name>A0A292PNN9_9PEZI</name>
<proteinExistence type="predicted"/>
<feature type="region of interest" description="Disordered" evidence="1">
    <location>
        <begin position="22"/>
        <end position="44"/>
    </location>
</feature>
<evidence type="ECO:0000313" key="3">
    <source>
        <dbReference type="Proteomes" id="UP001412239"/>
    </source>
</evidence>
<accession>A0A292PNN9</accession>
<reference evidence="2" key="1">
    <citation type="submission" date="2015-10" db="EMBL/GenBank/DDBJ databases">
        <authorList>
            <person name="Regsiter A."/>
            <person name="william w."/>
        </authorList>
    </citation>
    <scope>NUCLEOTIDE SEQUENCE</scope>
    <source>
        <strain evidence="2">Montdore</strain>
    </source>
</reference>
<evidence type="ECO:0000313" key="2">
    <source>
        <dbReference type="EMBL" id="CUS08228.1"/>
    </source>
</evidence>
<feature type="compositionally biased region" description="Basic residues" evidence="1">
    <location>
        <begin position="24"/>
        <end position="36"/>
    </location>
</feature>